<reference evidence="2" key="1">
    <citation type="submission" date="2022-10" db="EMBL/GenBank/DDBJ databases">
        <title>Genome assembly of Pristionchus species.</title>
        <authorList>
            <person name="Yoshida K."/>
            <person name="Sommer R.J."/>
        </authorList>
    </citation>
    <scope>NUCLEOTIDE SEQUENCE [LARGE SCALE GENOMIC DNA]</scope>
    <source>
        <strain evidence="2">RS5460</strain>
    </source>
</reference>
<sequence>FQGLYLIPQAEIARADIVSGRQESEVAHAILDSDEDDATTNHVLTNANVAICGRLSVHIASSVNEYHHREAFIWSLPARR</sequence>
<feature type="non-terminal residue" evidence="1">
    <location>
        <position position="1"/>
    </location>
</feature>
<evidence type="ECO:0000313" key="2">
    <source>
        <dbReference type="Proteomes" id="UP001328107"/>
    </source>
</evidence>
<proteinExistence type="predicted"/>
<comment type="caution">
    <text evidence="1">The sequence shown here is derived from an EMBL/GenBank/DDBJ whole genome shotgun (WGS) entry which is preliminary data.</text>
</comment>
<accession>A0AAN5I925</accession>
<feature type="non-terminal residue" evidence="1">
    <location>
        <position position="80"/>
    </location>
</feature>
<gene>
    <name evidence="1" type="ORF">PMAYCL1PPCAC_25800</name>
</gene>
<dbReference type="EMBL" id="BTRK01000005">
    <property type="protein sequence ID" value="GMR55605.1"/>
    <property type="molecule type" value="Genomic_DNA"/>
</dbReference>
<keyword evidence="2" id="KW-1185">Reference proteome</keyword>
<name>A0AAN5I925_9BILA</name>
<dbReference type="Proteomes" id="UP001328107">
    <property type="component" value="Unassembled WGS sequence"/>
</dbReference>
<dbReference type="AlphaFoldDB" id="A0AAN5I925"/>
<protein>
    <submittedName>
        <fullName evidence="1">Uncharacterized protein</fullName>
    </submittedName>
</protein>
<evidence type="ECO:0000313" key="1">
    <source>
        <dbReference type="EMBL" id="GMR55605.1"/>
    </source>
</evidence>
<organism evidence="1 2">
    <name type="scientific">Pristionchus mayeri</name>
    <dbReference type="NCBI Taxonomy" id="1317129"/>
    <lineage>
        <taxon>Eukaryota</taxon>
        <taxon>Metazoa</taxon>
        <taxon>Ecdysozoa</taxon>
        <taxon>Nematoda</taxon>
        <taxon>Chromadorea</taxon>
        <taxon>Rhabditida</taxon>
        <taxon>Rhabditina</taxon>
        <taxon>Diplogasteromorpha</taxon>
        <taxon>Diplogasteroidea</taxon>
        <taxon>Neodiplogasteridae</taxon>
        <taxon>Pristionchus</taxon>
    </lineage>
</organism>